<dbReference type="GO" id="GO:0003984">
    <property type="term" value="F:acetolactate synthase activity"/>
    <property type="evidence" value="ECO:0007669"/>
    <property type="project" value="UniProtKB-EC"/>
</dbReference>
<feature type="domain" description="Thiamine pyrophosphate enzyme N-terminal TPP-binding" evidence="15">
    <location>
        <begin position="5"/>
        <end position="117"/>
    </location>
</feature>
<keyword evidence="8 12" id="KW-0460">Magnesium</keyword>
<comment type="similarity">
    <text evidence="3 12">Belongs to the TPP enzyme family.</text>
</comment>
<protein>
    <recommendedName>
        <fullName evidence="4 12">Acetolactate synthase</fullName>
        <ecNumber evidence="4 12">2.2.1.6</ecNumber>
    </recommendedName>
</protein>
<comment type="cofactor">
    <cofactor evidence="12">
        <name>Mg(2+)</name>
        <dbReference type="ChEBI" id="CHEBI:18420"/>
    </cofactor>
    <text evidence="12">Binds 1 Mg(2+) ion per subunit.</text>
</comment>
<evidence type="ECO:0000256" key="6">
    <source>
        <dbReference type="ARBA" id="ARBA00022679"/>
    </source>
</evidence>
<evidence type="ECO:0000256" key="5">
    <source>
        <dbReference type="ARBA" id="ARBA00022605"/>
    </source>
</evidence>
<dbReference type="Pfam" id="PF02776">
    <property type="entry name" value="TPP_enzyme_N"/>
    <property type="match status" value="1"/>
</dbReference>
<dbReference type="Proteomes" id="UP000198945">
    <property type="component" value="Unassembled WGS sequence"/>
</dbReference>
<evidence type="ECO:0000256" key="12">
    <source>
        <dbReference type="RuleBase" id="RU003591"/>
    </source>
</evidence>
<keyword evidence="10 12" id="KW-0100">Branched-chain amino acid biosynthesis</keyword>
<dbReference type="UniPathway" id="UPA00047">
    <property type="reaction ID" value="UER00055"/>
</dbReference>
<dbReference type="InterPro" id="IPR012001">
    <property type="entry name" value="Thiamin_PyroP_enz_TPP-bd_dom"/>
</dbReference>
<evidence type="ECO:0000313" key="18">
    <source>
        <dbReference type="Proteomes" id="UP000198945"/>
    </source>
</evidence>
<dbReference type="InterPro" id="IPR011766">
    <property type="entry name" value="TPP_enzyme_TPP-bd"/>
</dbReference>
<evidence type="ECO:0000256" key="8">
    <source>
        <dbReference type="ARBA" id="ARBA00022842"/>
    </source>
</evidence>
<dbReference type="InterPro" id="IPR012000">
    <property type="entry name" value="Thiamin_PyroP_enz_cen_dom"/>
</dbReference>
<dbReference type="STRING" id="54121.SAMN04515653_1297"/>
<evidence type="ECO:0000313" key="16">
    <source>
        <dbReference type="EMBL" id="SDJ16475.1"/>
    </source>
</evidence>
<dbReference type="GO" id="GO:0005948">
    <property type="term" value="C:acetolactate synthase complex"/>
    <property type="evidence" value="ECO:0007669"/>
    <property type="project" value="TreeGrafter"/>
</dbReference>
<comment type="pathway">
    <text evidence="2 12">Amino-acid biosynthesis; L-valine biosynthesis; L-valine from pyruvate: step 1/4.</text>
</comment>
<reference evidence="17 19" key="2">
    <citation type="submission" date="2019-03" db="EMBL/GenBank/DDBJ databases">
        <title>Subsurface microbial communities from deep shales in Ohio and West Virginia, USA.</title>
        <authorList>
            <person name="Wrighton K."/>
        </authorList>
    </citation>
    <scope>NUCLEOTIDE SEQUENCE [LARGE SCALE GENOMIC DNA]</scope>
    <source>
        <strain evidence="17 19">DSMZ 11287</strain>
    </source>
</reference>
<feature type="domain" description="Thiamine pyrophosphate enzyme TPP-binding" evidence="14">
    <location>
        <begin position="386"/>
        <end position="553"/>
    </location>
</feature>
<dbReference type="OrthoDB" id="4494979at2"/>
<dbReference type="Proteomes" id="UP000295472">
    <property type="component" value="Unassembled WGS sequence"/>
</dbReference>
<dbReference type="GO" id="GO:0030976">
    <property type="term" value="F:thiamine pyrophosphate binding"/>
    <property type="evidence" value="ECO:0007669"/>
    <property type="project" value="UniProtKB-UniRule"/>
</dbReference>
<dbReference type="FunFam" id="3.40.50.1220:FF:000008">
    <property type="entry name" value="Acetolactate synthase"/>
    <property type="match status" value="1"/>
</dbReference>
<proteinExistence type="inferred from homology"/>
<dbReference type="PROSITE" id="PS00187">
    <property type="entry name" value="TPP_ENZYMES"/>
    <property type="match status" value="1"/>
</dbReference>
<dbReference type="InterPro" id="IPR039368">
    <property type="entry name" value="AHAS_TPP"/>
</dbReference>
<accession>A0A1M7MXG1</accession>
<evidence type="ECO:0000256" key="7">
    <source>
        <dbReference type="ARBA" id="ARBA00022723"/>
    </source>
</evidence>
<keyword evidence="5 12" id="KW-0028">Amino-acid biosynthesis</keyword>
<dbReference type="GO" id="GO:0000287">
    <property type="term" value="F:magnesium ion binding"/>
    <property type="evidence" value="ECO:0007669"/>
    <property type="project" value="UniProtKB-UniRule"/>
</dbReference>
<evidence type="ECO:0000256" key="3">
    <source>
        <dbReference type="ARBA" id="ARBA00007812"/>
    </source>
</evidence>
<dbReference type="AlphaFoldDB" id="A0A1M7MXG1"/>
<dbReference type="InterPro" id="IPR000399">
    <property type="entry name" value="TPP-bd_CS"/>
</dbReference>
<sequence length="582" mass="64053">MKKLSGAEIFIESLNNEQVELVFGYPGGAVLPIFEEFRKSKIKFVMPYHEQVAIHAAGGYARSTGKAGVCVATSGPGGTNLVTGLATANMDSIPIVAFTGQVPMSAIGTDAFQEADIRGITAPITKHNYLVKDINDLAQTIKEAFYIAQTGRPGPVLIDIPKDILMQTAEFNYPDKVYLPGYNPTKKGHGLQIKKAAEAINTAKTPVIYAGGGVINSNGSQELRELANKSGIPVTTTMMGLGSFDSTSPLSLGMLGLHGTTQANKAIYNADLIIAVGARFDNRVTGKIDKFAPNAKIIHIDIDPAEIGKRLYIDIPIVGDVKFVLEELNQKINENEHPEWMQQINEWRDLHHQKAYQPKKGKLTHRQVMEEIYNVSPKNTIITTEVGQHQMWAAHYYKYTEARSFISSGGLGTMGFGFPAAIGAQLGNPDKKVIVIAGDGSFMMNMQDMATIAKQNLPINIAIFNNKQLGMIRQLQEVYQDKNYFSTCLRKDVSCPPDCSVGGENCPEEMIPDFVKLAEAFSNFKAIRIEKVEDIRPAIEEAVNSPKPYLLDFIMEEEETMFPMVVDGDSLDEMLLHKEEIK</sequence>
<gene>
    <name evidence="17" type="ORF">C7954_10667</name>
    <name evidence="16" type="ORF">SAMN04515654_13119</name>
</gene>
<dbReference type="GO" id="GO:0050660">
    <property type="term" value="F:flavin adenine dinucleotide binding"/>
    <property type="evidence" value="ECO:0007669"/>
    <property type="project" value="InterPro"/>
</dbReference>
<feature type="domain" description="Thiamine pyrophosphate enzyme central" evidence="13">
    <location>
        <begin position="193"/>
        <end position="328"/>
    </location>
</feature>
<dbReference type="InterPro" id="IPR029035">
    <property type="entry name" value="DHS-like_NAD/FAD-binding_dom"/>
</dbReference>
<dbReference type="NCBIfam" id="TIGR00118">
    <property type="entry name" value="acolac_lg"/>
    <property type="match status" value="1"/>
</dbReference>
<dbReference type="FunFam" id="3.40.50.970:FF:000007">
    <property type="entry name" value="Acetolactate synthase"/>
    <property type="match status" value="1"/>
</dbReference>
<evidence type="ECO:0000259" key="14">
    <source>
        <dbReference type="Pfam" id="PF02775"/>
    </source>
</evidence>
<dbReference type="GO" id="GO:0009097">
    <property type="term" value="P:isoleucine biosynthetic process"/>
    <property type="evidence" value="ECO:0007669"/>
    <property type="project" value="UniProtKB-UniPathway"/>
</dbReference>
<comment type="catalytic activity">
    <reaction evidence="11 12">
        <text>2 pyruvate + H(+) = (2S)-2-acetolactate + CO2</text>
        <dbReference type="Rhea" id="RHEA:25249"/>
        <dbReference type="ChEBI" id="CHEBI:15361"/>
        <dbReference type="ChEBI" id="CHEBI:15378"/>
        <dbReference type="ChEBI" id="CHEBI:16526"/>
        <dbReference type="ChEBI" id="CHEBI:58476"/>
        <dbReference type="EC" id="2.2.1.6"/>
    </reaction>
</comment>
<dbReference type="Pfam" id="PF00205">
    <property type="entry name" value="TPP_enzyme_M"/>
    <property type="match status" value="1"/>
</dbReference>
<keyword evidence="9 12" id="KW-0786">Thiamine pyrophosphate</keyword>
<evidence type="ECO:0000259" key="13">
    <source>
        <dbReference type="Pfam" id="PF00205"/>
    </source>
</evidence>
<dbReference type="PANTHER" id="PTHR18968">
    <property type="entry name" value="THIAMINE PYROPHOSPHATE ENZYMES"/>
    <property type="match status" value="1"/>
</dbReference>
<dbReference type="UniPathway" id="UPA00049">
    <property type="reaction ID" value="UER00059"/>
</dbReference>
<dbReference type="CDD" id="cd07035">
    <property type="entry name" value="TPP_PYR_POX_like"/>
    <property type="match status" value="1"/>
</dbReference>
<evidence type="ECO:0000256" key="4">
    <source>
        <dbReference type="ARBA" id="ARBA00013145"/>
    </source>
</evidence>
<dbReference type="RefSeq" id="WP_073159378.1">
    <property type="nucleotide sequence ID" value="NZ_FNEH01000031.1"/>
</dbReference>
<dbReference type="CDD" id="cd02015">
    <property type="entry name" value="TPP_AHAS"/>
    <property type="match status" value="1"/>
</dbReference>
<evidence type="ECO:0000256" key="1">
    <source>
        <dbReference type="ARBA" id="ARBA00004974"/>
    </source>
</evidence>
<reference evidence="16 18" key="1">
    <citation type="submission" date="2016-10" db="EMBL/GenBank/DDBJ databases">
        <authorList>
            <person name="de Groot N.N."/>
        </authorList>
    </citation>
    <scope>NUCLEOTIDE SEQUENCE [LARGE SCALE GENOMIC DNA]</scope>
    <source>
        <strain evidence="16 18">WG7</strain>
    </source>
</reference>
<dbReference type="InterPro" id="IPR045229">
    <property type="entry name" value="TPP_enz"/>
</dbReference>
<evidence type="ECO:0000256" key="11">
    <source>
        <dbReference type="ARBA" id="ARBA00048670"/>
    </source>
</evidence>
<comment type="pathway">
    <text evidence="1 12">Amino-acid biosynthesis; L-isoleucine biosynthesis; L-isoleucine from 2-oxobutanoate: step 1/4.</text>
</comment>
<dbReference type="Gene3D" id="3.40.50.970">
    <property type="match status" value="2"/>
</dbReference>
<dbReference type="GO" id="GO:0009099">
    <property type="term" value="P:L-valine biosynthetic process"/>
    <property type="evidence" value="ECO:0007669"/>
    <property type="project" value="UniProtKB-UniPathway"/>
</dbReference>
<name>A0A1M7MXG1_9FIRM</name>
<evidence type="ECO:0000256" key="2">
    <source>
        <dbReference type="ARBA" id="ARBA00005025"/>
    </source>
</evidence>
<dbReference type="Pfam" id="PF02775">
    <property type="entry name" value="TPP_enzyme_C"/>
    <property type="match status" value="1"/>
</dbReference>
<dbReference type="InterPro" id="IPR029061">
    <property type="entry name" value="THDP-binding"/>
</dbReference>
<evidence type="ECO:0000313" key="17">
    <source>
        <dbReference type="EMBL" id="TDX46424.1"/>
    </source>
</evidence>
<dbReference type="SUPFAM" id="SSF52467">
    <property type="entry name" value="DHS-like NAD/FAD-binding domain"/>
    <property type="match status" value="1"/>
</dbReference>
<keyword evidence="7 12" id="KW-0479">Metal-binding</keyword>
<evidence type="ECO:0000313" key="19">
    <source>
        <dbReference type="Proteomes" id="UP000295472"/>
    </source>
</evidence>
<organism evidence="17 19">
    <name type="scientific">Halanaerobium congolense</name>
    <dbReference type="NCBI Taxonomy" id="54121"/>
    <lineage>
        <taxon>Bacteria</taxon>
        <taxon>Bacillati</taxon>
        <taxon>Bacillota</taxon>
        <taxon>Clostridia</taxon>
        <taxon>Halanaerobiales</taxon>
        <taxon>Halanaerobiaceae</taxon>
        <taxon>Halanaerobium</taxon>
    </lineage>
</organism>
<comment type="cofactor">
    <cofactor evidence="12">
        <name>thiamine diphosphate</name>
        <dbReference type="ChEBI" id="CHEBI:58937"/>
    </cofactor>
    <text evidence="12">Binds 1 thiamine pyrophosphate per subunit.</text>
</comment>
<evidence type="ECO:0000259" key="15">
    <source>
        <dbReference type="Pfam" id="PF02776"/>
    </source>
</evidence>
<keyword evidence="6 12" id="KW-0808">Transferase</keyword>
<evidence type="ECO:0000256" key="10">
    <source>
        <dbReference type="ARBA" id="ARBA00023304"/>
    </source>
</evidence>
<dbReference type="SUPFAM" id="SSF52518">
    <property type="entry name" value="Thiamin diphosphate-binding fold (THDP-binding)"/>
    <property type="match status" value="2"/>
</dbReference>
<dbReference type="PANTHER" id="PTHR18968:SF13">
    <property type="entry name" value="ACETOLACTATE SYNTHASE CATALYTIC SUBUNIT, MITOCHONDRIAL"/>
    <property type="match status" value="1"/>
</dbReference>
<dbReference type="GeneID" id="57012139"/>
<dbReference type="EC" id="2.2.1.6" evidence="4 12"/>
<dbReference type="InterPro" id="IPR012846">
    <property type="entry name" value="Acetolactate_synth_lsu"/>
</dbReference>
<dbReference type="EMBL" id="SOEF01000006">
    <property type="protein sequence ID" value="TDX46424.1"/>
    <property type="molecule type" value="Genomic_DNA"/>
</dbReference>
<dbReference type="Gene3D" id="3.40.50.1220">
    <property type="entry name" value="TPP-binding domain"/>
    <property type="match status" value="1"/>
</dbReference>
<dbReference type="EMBL" id="FNEH01000031">
    <property type="protein sequence ID" value="SDJ16475.1"/>
    <property type="molecule type" value="Genomic_DNA"/>
</dbReference>
<evidence type="ECO:0000256" key="9">
    <source>
        <dbReference type="ARBA" id="ARBA00023052"/>
    </source>
</evidence>